<feature type="binding site" evidence="13">
    <location>
        <position position="151"/>
    </location>
    <ligand>
        <name>Mg(2+)</name>
        <dbReference type="ChEBI" id="CHEBI:18420"/>
        <label>2</label>
    </ligand>
</feature>
<evidence type="ECO:0000256" key="6">
    <source>
        <dbReference type="ARBA" id="ARBA00022801"/>
    </source>
</evidence>
<dbReference type="EC" id="3.6.1.13" evidence="3"/>
<dbReference type="InterPro" id="IPR004385">
    <property type="entry name" value="NDP_pyrophosphatase"/>
</dbReference>
<sequence>MKIDLLDEQTAYAGFYRLRRLKLAHERYDGGMTPPLVREVVERSDVGAALLVDDARGRVVLVEQFRPGPYAAGQSPWLVDIVAGRIVSGHTPEETIIREILEEAGVDCHDLHPIGCHYTAPHITSERVHLFCAQVDSTRIAGTHGVADEGEDIRPVTLERIEALRLLESHTLSLWAGLALRWLAARF</sequence>
<evidence type="ECO:0000256" key="2">
    <source>
        <dbReference type="ARBA" id="ARBA00007482"/>
    </source>
</evidence>
<organism evidence="16">
    <name type="scientific">Candidatus Nitricoxidivorans perseverans</name>
    <dbReference type="NCBI Taxonomy" id="2975601"/>
    <lineage>
        <taxon>Bacteria</taxon>
        <taxon>Pseudomonadati</taxon>
        <taxon>Pseudomonadota</taxon>
        <taxon>Betaproteobacteria</taxon>
        <taxon>Nitrosomonadales</taxon>
        <taxon>Sterolibacteriaceae</taxon>
        <taxon>Candidatus Nitricoxidivorans</taxon>
    </lineage>
</organism>
<dbReference type="GO" id="GO:0005829">
    <property type="term" value="C:cytosol"/>
    <property type="evidence" value="ECO:0007669"/>
    <property type="project" value="TreeGrafter"/>
</dbReference>
<dbReference type="GO" id="GO:0006753">
    <property type="term" value="P:nucleoside phosphate metabolic process"/>
    <property type="evidence" value="ECO:0007669"/>
    <property type="project" value="TreeGrafter"/>
</dbReference>
<dbReference type="NCBIfam" id="TIGR00052">
    <property type="entry name" value="nudix-type nucleoside diphosphatase, YffH/AdpP family"/>
    <property type="match status" value="1"/>
</dbReference>
<dbReference type="GO" id="GO:0019693">
    <property type="term" value="P:ribose phosphate metabolic process"/>
    <property type="evidence" value="ECO:0007669"/>
    <property type="project" value="TreeGrafter"/>
</dbReference>
<evidence type="ECO:0000256" key="5">
    <source>
        <dbReference type="ARBA" id="ARBA00022723"/>
    </source>
</evidence>
<keyword evidence="6" id="KW-0378">Hydrolase</keyword>
<evidence type="ECO:0000256" key="13">
    <source>
        <dbReference type="PIRSR" id="PIRSR604385-2"/>
    </source>
</evidence>
<dbReference type="InterPro" id="IPR000086">
    <property type="entry name" value="NUDIX_hydrolase_dom"/>
</dbReference>
<proteinExistence type="inferred from homology"/>
<feature type="binding site" evidence="13">
    <location>
        <position position="99"/>
    </location>
    <ligand>
        <name>Mg(2+)</name>
        <dbReference type="ChEBI" id="CHEBI:18420"/>
        <label>1</label>
    </ligand>
</feature>
<dbReference type="GO" id="GO:0047631">
    <property type="term" value="F:ADP-ribose diphosphatase activity"/>
    <property type="evidence" value="ECO:0007669"/>
    <property type="project" value="UniProtKB-EC"/>
</dbReference>
<dbReference type="InterPro" id="IPR015797">
    <property type="entry name" value="NUDIX_hydrolase-like_dom_sf"/>
</dbReference>
<evidence type="ECO:0000256" key="3">
    <source>
        <dbReference type="ARBA" id="ARBA00012453"/>
    </source>
</evidence>
<feature type="binding site" evidence="13">
    <location>
        <position position="83"/>
    </location>
    <ligand>
        <name>Mg(2+)</name>
        <dbReference type="ChEBI" id="CHEBI:18420"/>
        <label>1</label>
    </ligand>
</feature>
<dbReference type="PANTHER" id="PTHR11839:SF5">
    <property type="entry name" value="ADP-RIBOSE PYROPHOSPHATASE"/>
    <property type="match status" value="1"/>
</dbReference>
<dbReference type="EMBL" id="CP107246">
    <property type="protein sequence ID" value="WIM05836.1"/>
    <property type="molecule type" value="Genomic_DNA"/>
</dbReference>
<protein>
    <recommendedName>
        <fullName evidence="4">ADP-ribose pyrophosphatase</fullName>
        <ecNumber evidence="3">3.6.1.13</ecNumber>
    </recommendedName>
    <alternativeName>
        <fullName evidence="9">ADP-ribose diphosphatase</fullName>
    </alternativeName>
    <alternativeName>
        <fullName evidence="11">ADP-ribose phosphohydrolase</fullName>
    </alternativeName>
    <alternativeName>
        <fullName evidence="10">Adenosine diphosphoribose pyrophosphatase</fullName>
    </alternativeName>
</protein>
<comment type="similarity">
    <text evidence="2">Belongs to the Nudix hydrolase family. NudF subfamily.</text>
</comment>
<name>A0AA49IZM7_9PROT</name>
<dbReference type="Gene3D" id="3.90.79.10">
    <property type="entry name" value="Nucleoside Triphosphate Pyrophosphohydrolase"/>
    <property type="match status" value="1"/>
</dbReference>
<accession>A0AA49IZM7</accession>
<keyword evidence="7 13" id="KW-0460">Magnesium</keyword>
<dbReference type="SUPFAM" id="SSF55811">
    <property type="entry name" value="Nudix"/>
    <property type="match status" value="1"/>
</dbReference>
<evidence type="ECO:0000256" key="12">
    <source>
        <dbReference type="ARBA" id="ARBA00049546"/>
    </source>
</evidence>
<gene>
    <name evidence="16" type="ORF">OHM77_00680</name>
</gene>
<keyword evidence="5 13" id="KW-0479">Metal-binding</keyword>
<comment type="cofactor">
    <cofactor evidence="1 13">
        <name>Mg(2+)</name>
        <dbReference type="ChEBI" id="CHEBI:18420"/>
    </cofactor>
</comment>
<dbReference type="GO" id="GO:0046872">
    <property type="term" value="F:metal ion binding"/>
    <property type="evidence" value="ECO:0007669"/>
    <property type="project" value="UniProtKB-KW"/>
</dbReference>
<evidence type="ECO:0000313" key="16">
    <source>
        <dbReference type="EMBL" id="WIM05836.1"/>
    </source>
</evidence>
<evidence type="ECO:0000259" key="15">
    <source>
        <dbReference type="PROSITE" id="PS51462"/>
    </source>
</evidence>
<feature type="short sequence motif" description="Nudix box" evidence="14">
    <location>
        <begin position="84"/>
        <end position="106"/>
    </location>
</feature>
<evidence type="ECO:0000256" key="4">
    <source>
        <dbReference type="ARBA" id="ARBA00013297"/>
    </source>
</evidence>
<feature type="binding site" evidence="13">
    <location>
        <position position="103"/>
    </location>
    <ligand>
        <name>Mg(2+)</name>
        <dbReference type="ChEBI" id="CHEBI:18420"/>
        <label>1</label>
    </ligand>
</feature>
<evidence type="ECO:0000256" key="8">
    <source>
        <dbReference type="ARBA" id="ARBA00025164"/>
    </source>
</evidence>
<dbReference type="PROSITE" id="PS51462">
    <property type="entry name" value="NUDIX"/>
    <property type="match status" value="1"/>
</dbReference>
<dbReference type="Pfam" id="PF00293">
    <property type="entry name" value="NUDIX"/>
    <property type="match status" value="1"/>
</dbReference>
<comment type="catalytic activity">
    <reaction evidence="12">
        <text>ADP-D-ribose + H2O = D-ribose 5-phosphate + AMP + 2 H(+)</text>
        <dbReference type="Rhea" id="RHEA:10412"/>
        <dbReference type="ChEBI" id="CHEBI:15377"/>
        <dbReference type="ChEBI" id="CHEBI:15378"/>
        <dbReference type="ChEBI" id="CHEBI:57967"/>
        <dbReference type="ChEBI" id="CHEBI:78346"/>
        <dbReference type="ChEBI" id="CHEBI:456215"/>
        <dbReference type="EC" id="3.6.1.13"/>
    </reaction>
</comment>
<dbReference type="Proteomes" id="UP001234916">
    <property type="component" value="Chromosome"/>
</dbReference>
<evidence type="ECO:0000256" key="11">
    <source>
        <dbReference type="ARBA" id="ARBA00033056"/>
    </source>
</evidence>
<reference evidence="16" key="1">
    <citation type="journal article" date="2023" name="Nat. Microbiol.">
        <title>Enrichment and characterization of a nitric oxide-reducing microbial community in a continuous bioreactor.</title>
        <authorList>
            <person name="Garrido-Amador P."/>
            <person name="Stortenbeker N."/>
            <person name="Wessels H.J.C.T."/>
            <person name="Speth D.R."/>
            <person name="Garcia-Heredia I."/>
            <person name="Kartal B."/>
        </authorList>
    </citation>
    <scope>NUCLEOTIDE SEQUENCE</scope>
    <source>
        <strain evidence="16">MAG1</strain>
    </source>
</reference>
<evidence type="ECO:0000256" key="14">
    <source>
        <dbReference type="PIRSR" id="PIRSR604385-3"/>
    </source>
</evidence>
<comment type="function">
    <text evidence="8">Acts on ADP-mannose and ADP-glucose as well as ADP-ribose. Prevents glycogen biosynthesis. The reaction catalyzed by this enzyme is a limiting step of the gluconeogenic process.</text>
</comment>
<dbReference type="AlphaFoldDB" id="A0AA49IZM7"/>
<evidence type="ECO:0000256" key="9">
    <source>
        <dbReference type="ARBA" id="ARBA00030162"/>
    </source>
</evidence>
<evidence type="ECO:0000256" key="7">
    <source>
        <dbReference type="ARBA" id="ARBA00022842"/>
    </source>
</evidence>
<evidence type="ECO:0000256" key="10">
    <source>
        <dbReference type="ARBA" id="ARBA00030308"/>
    </source>
</evidence>
<dbReference type="GO" id="GO:0019144">
    <property type="term" value="F:ADP-sugar diphosphatase activity"/>
    <property type="evidence" value="ECO:0007669"/>
    <property type="project" value="TreeGrafter"/>
</dbReference>
<evidence type="ECO:0000256" key="1">
    <source>
        <dbReference type="ARBA" id="ARBA00001946"/>
    </source>
</evidence>
<dbReference type="PANTHER" id="PTHR11839">
    <property type="entry name" value="UDP/ADP-SUGAR PYROPHOSPHATASE"/>
    <property type="match status" value="1"/>
</dbReference>
<dbReference type="KEGG" id="npv:OHM77_00680"/>
<feature type="domain" description="Nudix hydrolase" evidence="15">
    <location>
        <begin position="42"/>
        <end position="178"/>
    </location>
</feature>